<feature type="region of interest" description="Disordered" evidence="1">
    <location>
        <begin position="1"/>
        <end position="31"/>
    </location>
</feature>
<proteinExistence type="predicted"/>
<organism evidence="2 3">
    <name type="scientific">Streptomyces glaucosporus</name>
    <dbReference type="NCBI Taxonomy" id="284044"/>
    <lineage>
        <taxon>Bacteria</taxon>
        <taxon>Bacillati</taxon>
        <taxon>Actinomycetota</taxon>
        <taxon>Actinomycetes</taxon>
        <taxon>Kitasatosporales</taxon>
        <taxon>Streptomycetaceae</taxon>
        <taxon>Streptomyces</taxon>
    </lineage>
</organism>
<reference evidence="2 3" key="1">
    <citation type="journal article" date="2019" name="Int. J. Syst. Evol. Microbiol.">
        <title>The Global Catalogue of Microorganisms (GCM) 10K type strain sequencing project: providing services to taxonomists for standard genome sequencing and annotation.</title>
        <authorList>
            <consortium name="The Broad Institute Genomics Platform"/>
            <consortium name="The Broad Institute Genome Sequencing Center for Infectious Disease"/>
            <person name="Wu L."/>
            <person name="Ma J."/>
        </authorList>
    </citation>
    <scope>NUCLEOTIDE SEQUENCE [LARGE SCALE GENOMIC DNA]</scope>
    <source>
        <strain evidence="2 3">JCM 6921</strain>
    </source>
</reference>
<accession>A0ABN3I1W4</accession>
<keyword evidence="3" id="KW-1185">Reference proteome</keyword>
<comment type="caution">
    <text evidence="2">The sequence shown here is derived from an EMBL/GenBank/DDBJ whole genome shotgun (WGS) entry which is preliminary data.</text>
</comment>
<dbReference type="EMBL" id="BAAATJ010000005">
    <property type="protein sequence ID" value="GAA2392136.1"/>
    <property type="molecule type" value="Genomic_DNA"/>
</dbReference>
<dbReference type="Proteomes" id="UP001500058">
    <property type="component" value="Unassembled WGS sequence"/>
</dbReference>
<feature type="compositionally biased region" description="Basic and acidic residues" evidence="1">
    <location>
        <begin position="1"/>
        <end position="11"/>
    </location>
</feature>
<sequence length="98" mass="10744">MPRLHEHERKGVGTVRETGRKRPHPAGDEPMVTSCDRMIAVKCLRLTMPDRPISRVALDVGPDRGGTPGTWMALTAPEARELARRLVAQAALAEHEAS</sequence>
<name>A0ABN3I1W4_9ACTN</name>
<evidence type="ECO:0000313" key="3">
    <source>
        <dbReference type="Proteomes" id="UP001500058"/>
    </source>
</evidence>
<gene>
    <name evidence="2" type="ORF">GCM10010420_15630</name>
</gene>
<protein>
    <submittedName>
        <fullName evidence="2">Uncharacterized protein</fullName>
    </submittedName>
</protein>
<evidence type="ECO:0000256" key="1">
    <source>
        <dbReference type="SAM" id="MobiDB-lite"/>
    </source>
</evidence>
<evidence type="ECO:0000313" key="2">
    <source>
        <dbReference type="EMBL" id="GAA2392136.1"/>
    </source>
</evidence>